<feature type="transmembrane region" description="Helical" evidence="1">
    <location>
        <begin position="270"/>
        <end position="291"/>
    </location>
</feature>
<evidence type="ECO:0000313" key="3">
    <source>
        <dbReference type="EMBL" id="OXA52370.1"/>
    </source>
</evidence>
<name>A0A226E4Y6_FOLCA</name>
<dbReference type="AlphaFoldDB" id="A0A226E4Y6"/>
<reference evidence="3 4" key="1">
    <citation type="submission" date="2015-12" db="EMBL/GenBank/DDBJ databases">
        <title>The genome of Folsomia candida.</title>
        <authorList>
            <person name="Faddeeva A."/>
            <person name="Derks M.F."/>
            <person name="Anvar Y."/>
            <person name="Smit S."/>
            <person name="Van Straalen N."/>
            <person name="Roelofs D."/>
        </authorList>
    </citation>
    <scope>NUCLEOTIDE SEQUENCE [LARGE SCALE GENOMIC DNA]</scope>
    <source>
        <strain evidence="3 4">VU population</strain>
        <tissue evidence="3">Whole body</tissue>
    </source>
</reference>
<dbReference type="Proteomes" id="UP000198287">
    <property type="component" value="Unassembled WGS sequence"/>
</dbReference>
<keyword evidence="1" id="KW-0812">Transmembrane</keyword>
<feature type="signal peptide" evidence="2">
    <location>
        <begin position="1"/>
        <end position="25"/>
    </location>
</feature>
<evidence type="ECO:0000256" key="1">
    <source>
        <dbReference type="SAM" id="Phobius"/>
    </source>
</evidence>
<organism evidence="3 4">
    <name type="scientific">Folsomia candida</name>
    <name type="common">Springtail</name>
    <dbReference type="NCBI Taxonomy" id="158441"/>
    <lineage>
        <taxon>Eukaryota</taxon>
        <taxon>Metazoa</taxon>
        <taxon>Ecdysozoa</taxon>
        <taxon>Arthropoda</taxon>
        <taxon>Hexapoda</taxon>
        <taxon>Collembola</taxon>
        <taxon>Entomobryomorpha</taxon>
        <taxon>Isotomoidea</taxon>
        <taxon>Isotomidae</taxon>
        <taxon>Proisotominae</taxon>
        <taxon>Folsomia</taxon>
    </lineage>
</organism>
<keyword evidence="2" id="KW-0732">Signal</keyword>
<gene>
    <name evidence="3" type="ORF">Fcan01_13456</name>
</gene>
<evidence type="ECO:0000313" key="4">
    <source>
        <dbReference type="Proteomes" id="UP000198287"/>
    </source>
</evidence>
<keyword evidence="1" id="KW-1133">Transmembrane helix</keyword>
<dbReference type="OMA" id="DERINCG"/>
<accession>A0A226E4Y6</accession>
<evidence type="ECO:0000256" key="2">
    <source>
        <dbReference type="SAM" id="SignalP"/>
    </source>
</evidence>
<comment type="caution">
    <text evidence="3">The sequence shown here is derived from an EMBL/GenBank/DDBJ whole genome shotgun (WGS) entry which is preliminary data.</text>
</comment>
<keyword evidence="4" id="KW-1185">Reference proteome</keyword>
<proteinExistence type="predicted"/>
<protein>
    <submittedName>
        <fullName evidence="3">Uncharacterized protein</fullName>
    </submittedName>
</protein>
<keyword evidence="1" id="KW-0472">Membrane</keyword>
<dbReference type="EMBL" id="LNIX01000007">
    <property type="protein sequence ID" value="OXA52370.1"/>
    <property type="molecule type" value="Genomic_DNA"/>
</dbReference>
<feature type="chain" id="PRO_5012172103" evidence="2">
    <location>
        <begin position="26"/>
        <end position="306"/>
    </location>
</feature>
<sequence>MIFDFIVSLGMMGLVLLTQKWAVGADPSDKVNQLRHSDSDSSVELLTWGRDTIIHRGRKDIYLSHYPPQNSVVVLIVNDVPWTKGDLRNLSGEFTVHAPQRHGIMAVVQETGRKYERFTYVGISELTIDNFQFYDPITALGSPKTCGKLSKENKAFSPPDVVGARVFNSPSGMMQVAYRSAKGDPTFPIDKNYDLSFHMVEVVFTAYKECNFVTNHDSHSRCGDACIASTVFCDERINCGSPDEFAVDEENCPGQNDSDGHIFSQHVGSFLVSIYLGAGIFFTILAAVTCYHQHKAYQRIKSIPHK</sequence>